<evidence type="ECO:0000256" key="1">
    <source>
        <dbReference type="ARBA" id="ARBA00023002"/>
    </source>
</evidence>
<dbReference type="GO" id="GO:0004497">
    <property type="term" value="F:monooxygenase activity"/>
    <property type="evidence" value="ECO:0007669"/>
    <property type="project" value="TreeGrafter"/>
</dbReference>
<dbReference type="Gene3D" id="3.50.50.60">
    <property type="entry name" value="FAD/NAD(P)-binding domain"/>
    <property type="match status" value="1"/>
</dbReference>
<evidence type="ECO:0008006" key="5">
    <source>
        <dbReference type="Google" id="ProtNLM"/>
    </source>
</evidence>
<evidence type="ECO:0000313" key="4">
    <source>
        <dbReference type="Proteomes" id="UP001295794"/>
    </source>
</evidence>
<keyword evidence="4" id="KW-1185">Reference proteome</keyword>
<organism evidence="3 4">
    <name type="scientific">Mycena citricolor</name>
    <dbReference type="NCBI Taxonomy" id="2018698"/>
    <lineage>
        <taxon>Eukaryota</taxon>
        <taxon>Fungi</taxon>
        <taxon>Dikarya</taxon>
        <taxon>Basidiomycota</taxon>
        <taxon>Agaricomycotina</taxon>
        <taxon>Agaricomycetes</taxon>
        <taxon>Agaricomycetidae</taxon>
        <taxon>Agaricales</taxon>
        <taxon>Marasmiineae</taxon>
        <taxon>Mycenaceae</taxon>
        <taxon>Mycena</taxon>
    </lineage>
</organism>
<dbReference type="AlphaFoldDB" id="A0AAD2HQ93"/>
<evidence type="ECO:0000313" key="3">
    <source>
        <dbReference type="EMBL" id="CAK5280424.1"/>
    </source>
</evidence>
<dbReference type="Proteomes" id="UP001295794">
    <property type="component" value="Unassembled WGS sequence"/>
</dbReference>
<dbReference type="PANTHER" id="PTHR43539:SF68">
    <property type="entry name" value="FLAVIN-BINDING MONOOXYGENASE-LIKE PROTEIN (AFU_ORTHOLOGUE AFUA_4G09220)"/>
    <property type="match status" value="1"/>
</dbReference>
<dbReference type="EMBL" id="CAVNYO010000071">
    <property type="protein sequence ID" value="CAK5264806.1"/>
    <property type="molecule type" value="Genomic_DNA"/>
</dbReference>
<dbReference type="Pfam" id="PF13738">
    <property type="entry name" value="Pyr_redox_3"/>
    <property type="match status" value="1"/>
</dbReference>
<dbReference type="GO" id="GO:0050660">
    <property type="term" value="F:flavin adenine dinucleotide binding"/>
    <property type="evidence" value="ECO:0007669"/>
    <property type="project" value="TreeGrafter"/>
</dbReference>
<proteinExistence type="predicted"/>
<dbReference type="PANTHER" id="PTHR43539">
    <property type="entry name" value="FLAVIN-BINDING MONOOXYGENASE-LIKE PROTEIN (AFU_ORTHOLOGUE AFUA_4G09220)"/>
    <property type="match status" value="1"/>
</dbReference>
<dbReference type="InterPro" id="IPR050982">
    <property type="entry name" value="Auxin_biosynth/cation_transpt"/>
</dbReference>
<dbReference type="InterPro" id="IPR036188">
    <property type="entry name" value="FAD/NAD-bd_sf"/>
</dbReference>
<keyword evidence="1" id="KW-0560">Oxidoreductase</keyword>
<name>A0AAD2HQ93_9AGAR</name>
<sequence>MAAISHISELPGSFPALDSVSAFEATEALDVARSVAPAIIEILSNPTETAINQLFLPDAFWRDQVSLSWSLRTFHPTTAIAQGVVPLLKRADIDASSISLLEEQVLPVDLPNGISLVRIPFTFRTRTPAADANAVFKVVRVKTGEIKVLTVTTALQAIDAAPWLAGFPPAAVSYERPQSMPSAVDVLVVGGGHGGLSVSAYLKALGLNFATVEKQATIGDSWAKRYDSATLHTIRLFSGLPFVPFPEDYPQFVPAKLVAAYYNMYARDLQLPVFTSRECTQAVFDDETQLWTVTIEGPNGVERVKARSLIFSVGVGGRRPVLPDVPGRESFAGEWMHSASYTDASSWAGKRVAVVGASTTACDVSHDASRAGAEVTMIQRSATRIYPQSHIAGMQEIFWNKENSTELADIISTEDPVVLQAALSQLVLGRFRDAHDPAFYDNLRKAGFLMKVDGPVHQPRQQVYVQSGGHYPDIGACAAISNGEIKVKSGTAVVEVTSSGLVFADGSKLDVDVIVYCTGFEKDMRRSISDIVQKDLASGLEPVWGLDAEGEVRGVWRPTGHDKLWVHGGELQTMRYYGRFLALQAAAELAGVRPVPARRS</sequence>
<dbReference type="EMBL" id="CAVNYO010000440">
    <property type="protein sequence ID" value="CAK5280424.1"/>
    <property type="molecule type" value="Genomic_DNA"/>
</dbReference>
<dbReference type="PRINTS" id="PR00411">
    <property type="entry name" value="PNDRDTASEI"/>
</dbReference>
<comment type="caution">
    <text evidence="3">The sequence shown here is derived from an EMBL/GenBank/DDBJ whole genome shotgun (WGS) entry which is preliminary data.</text>
</comment>
<reference evidence="3" key="1">
    <citation type="submission" date="2023-11" db="EMBL/GenBank/DDBJ databases">
        <authorList>
            <person name="De Vega J J."/>
            <person name="De Vega J J."/>
        </authorList>
    </citation>
    <scope>NUCLEOTIDE SEQUENCE</scope>
</reference>
<dbReference type="SUPFAM" id="SSF51905">
    <property type="entry name" value="FAD/NAD(P)-binding domain"/>
    <property type="match status" value="2"/>
</dbReference>
<protein>
    <recommendedName>
        <fullName evidence="5">Flavin-containing monooxygenase</fullName>
    </recommendedName>
</protein>
<gene>
    <name evidence="3" type="ORF">MYCIT1_LOCUS30917</name>
    <name evidence="2" type="ORF">MYCIT1_LOCUS5290</name>
</gene>
<evidence type="ECO:0000313" key="2">
    <source>
        <dbReference type="EMBL" id="CAK5264806.1"/>
    </source>
</evidence>
<accession>A0AAD2HQ93</accession>